<dbReference type="PANTHER" id="PTHR43606">
    <property type="entry name" value="PHOSPHATASE, PUTATIVE (AFU_ORTHOLOGUE AFUA_6G08710)-RELATED"/>
    <property type="match status" value="1"/>
</dbReference>
<feature type="compositionally biased region" description="Basic and acidic residues" evidence="1">
    <location>
        <begin position="153"/>
        <end position="164"/>
    </location>
</feature>
<dbReference type="InterPro" id="IPR006311">
    <property type="entry name" value="TAT_signal"/>
</dbReference>
<proteinExistence type="predicted"/>
<evidence type="ECO:0000256" key="2">
    <source>
        <dbReference type="SAM" id="SignalP"/>
    </source>
</evidence>
<keyword evidence="2" id="KW-0732">Signal</keyword>
<evidence type="ECO:0000259" key="3">
    <source>
        <dbReference type="Pfam" id="PF09423"/>
    </source>
</evidence>
<dbReference type="InterPro" id="IPR052900">
    <property type="entry name" value="Phospholipid_Metab_Enz"/>
</dbReference>
<feature type="chain" id="PRO_5045492924" evidence="2">
    <location>
        <begin position="32"/>
        <end position="557"/>
    </location>
</feature>
<evidence type="ECO:0000313" key="5">
    <source>
        <dbReference type="Proteomes" id="UP001448614"/>
    </source>
</evidence>
<sequence>MTDLTRRTLVKTSLAGLALTGLATSAAPASAAISAPSAVPLVRKRLTLPTGLATGDVTTDSAVLWSRASGPGRLTATLQAVDEAGDILRGRYGFNRTIRGPLATEASDFTAKIHATGLPSGTRFALELNFEDENGAGEAVRGTFITAPGSPRGKYDGGTEDGRGGGRSSSSAQSFVWTGDTAGQGWGINEELGGMRDYKAMHDTRPDFFIHSGDTIYADGPITATVTEKDGQVWRNIVTEEVSKVAETLKEYRGRHRYNSLDANMRAMFADVPVIAQWDDHETTNNWYPGEILDDPRYTERNVNVLAARGRQAWQENMPIADAAALWRPGKFDAGQYQPARIYRKISRGPQLDIFCLDMRTFKSPNTDGKEPYATSILGQEQVDWLIKEVRKSKATWKVIAADLPLGIIVPDGAVNQESLSNRDPGAPLGRELEIAGVLSAFKKFGVKNTVWLTADVHYCAAHHYSPERASFTDFDPFWEFVAGPINAGSFGPNEMDGTFGPEVLFAKAGRFPGESPRDGENQYFGHVDLAADGTFTVSLRNAKGAVLYSKALTPQA</sequence>
<dbReference type="Pfam" id="PF09423">
    <property type="entry name" value="PhoD"/>
    <property type="match status" value="1"/>
</dbReference>
<dbReference type="InterPro" id="IPR038607">
    <property type="entry name" value="PhoD-like_sf"/>
</dbReference>
<dbReference type="RefSeq" id="WP_347782760.1">
    <property type="nucleotide sequence ID" value="NZ_JBBMFV010000004.1"/>
</dbReference>
<protein>
    <submittedName>
        <fullName evidence="4">Alkaline phosphatase D family protein</fullName>
    </submittedName>
</protein>
<dbReference type="Gene3D" id="2.60.40.380">
    <property type="entry name" value="Purple acid phosphatase-like, N-terminal"/>
    <property type="match status" value="1"/>
</dbReference>
<evidence type="ECO:0000313" key="4">
    <source>
        <dbReference type="EMBL" id="MEO3941995.1"/>
    </source>
</evidence>
<dbReference type="InterPro" id="IPR018946">
    <property type="entry name" value="PhoD-like_MPP"/>
</dbReference>
<dbReference type="PROSITE" id="PS51318">
    <property type="entry name" value="TAT"/>
    <property type="match status" value="1"/>
</dbReference>
<feature type="region of interest" description="Disordered" evidence="1">
    <location>
        <begin position="143"/>
        <end position="173"/>
    </location>
</feature>
<dbReference type="InterPro" id="IPR029052">
    <property type="entry name" value="Metallo-depent_PP-like"/>
</dbReference>
<dbReference type="Proteomes" id="UP001448614">
    <property type="component" value="Unassembled WGS sequence"/>
</dbReference>
<reference evidence="4 5" key="1">
    <citation type="journal article" date="2024" name="Appl. Microbiol. Biotechnol.">
        <title>Biosynthetic gene clusters with biotechnological applications in novel Antarctic isolates from Actinomycetota.</title>
        <authorList>
            <person name="Bruna P."/>
            <person name="Nunez-Montero K."/>
            <person name="Contreras M.J."/>
            <person name="Leal K."/>
            <person name="Garcia M."/>
            <person name="Abanto M."/>
            <person name="Barrientos L."/>
        </authorList>
    </citation>
    <scope>NUCLEOTIDE SEQUENCE [LARGE SCALE GENOMIC DNA]</scope>
    <source>
        <strain evidence="4 5">Se16.17</strain>
    </source>
</reference>
<feature type="signal peptide" evidence="2">
    <location>
        <begin position="1"/>
        <end position="31"/>
    </location>
</feature>
<keyword evidence="5" id="KW-1185">Reference proteome</keyword>
<evidence type="ECO:0000256" key="1">
    <source>
        <dbReference type="SAM" id="MobiDB-lite"/>
    </source>
</evidence>
<comment type="caution">
    <text evidence="4">The sequence shown here is derived from an EMBL/GenBank/DDBJ whole genome shotgun (WGS) entry which is preliminary data.</text>
</comment>
<dbReference type="Gene3D" id="3.60.21.70">
    <property type="entry name" value="PhoD-like phosphatase"/>
    <property type="match status" value="1"/>
</dbReference>
<feature type="domain" description="PhoD-like phosphatase metallophosphatase" evidence="3">
    <location>
        <begin position="177"/>
        <end position="503"/>
    </location>
</feature>
<dbReference type="PANTHER" id="PTHR43606:SF1">
    <property type="entry name" value="PHOD-LIKE PHOSPHATASE METALLOPHOSPHATASE DOMAIN-CONTAINING PROTEIN"/>
    <property type="match status" value="1"/>
</dbReference>
<dbReference type="EMBL" id="JBBMFV010000004">
    <property type="protein sequence ID" value="MEO3941995.1"/>
    <property type="molecule type" value="Genomic_DNA"/>
</dbReference>
<dbReference type="SUPFAM" id="SSF56300">
    <property type="entry name" value="Metallo-dependent phosphatases"/>
    <property type="match status" value="1"/>
</dbReference>
<gene>
    <name evidence="4" type="ORF">V3C41_13020</name>
</gene>
<organism evidence="4 5">
    <name type="scientific">Paenarthrobacter nicotinovorans</name>
    <name type="common">Arthrobacter nicotinovorans</name>
    <dbReference type="NCBI Taxonomy" id="29320"/>
    <lineage>
        <taxon>Bacteria</taxon>
        <taxon>Bacillati</taxon>
        <taxon>Actinomycetota</taxon>
        <taxon>Actinomycetes</taxon>
        <taxon>Micrococcales</taxon>
        <taxon>Micrococcaceae</taxon>
        <taxon>Paenarthrobacter</taxon>
    </lineage>
</organism>
<name>A0ABV0GTZ7_PAENI</name>
<accession>A0ABV0GTZ7</accession>